<evidence type="ECO:0000313" key="2">
    <source>
        <dbReference type="Proteomes" id="UP000263642"/>
    </source>
</evidence>
<dbReference type="AlphaFoldDB" id="A0A3D3R9C0"/>
<accession>A0A3D3R9C0</accession>
<gene>
    <name evidence="1" type="ORF">DIT97_19955</name>
</gene>
<protein>
    <submittedName>
        <fullName evidence="1">Peptidase</fullName>
    </submittedName>
</protein>
<dbReference type="SUPFAM" id="SSF52833">
    <property type="entry name" value="Thioredoxin-like"/>
    <property type="match status" value="1"/>
</dbReference>
<feature type="non-terminal residue" evidence="1">
    <location>
        <position position="155"/>
    </location>
</feature>
<name>A0A3D3R9C0_9PLAN</name>
<proteinExistence type="predicted"/>
<dbReference type="Proteomes" id="UP000263642">
    <property type="component" value="Unassembled WGS sequence"/>
</dbReference>
<dbReference type="InterPro" id="IPR036249">
    <property type="entry name" value="Thioredoxin-like_sf"/>
</dbReference>
<reference evidence="1 2" key="1">
    <citation type="journal article" date="2018" name="Nat. Biotechnol.">
        <title>A standardized bacterial taxonomy based on genome phylogeny substantially revises the tree of life.</title>
        <authorList>
            <person name="Parks D.H."/>
            <person name="Chuvochina M."/>
            <person name="Waite D.W."/>
            <person name="Rinke C."/>
            <person name="Skarshewski A."/>
            <person name="Chaumeil P.A."/>
            <person name="Hugenholtz P."/>
        </authorList>
    </citation>
    <scope>NUCLEOTIDE SEQUENCE [LARGE SCALE GENOMIC DNA]</scope>
    <source>
        <strain evidence="1">UBA9375</strain>
    </source>
</reference>
<dbReference type="Gene3D" id="3.40.30.10">
    <property type="entry name" value="Glutaredoxin"/>
    <property type="match status" value="1"/>
</dbReference>
<evidence type="ECO:0000313" key="1">
    <source>
        <dbReference type="EMBL" id="HCO25186.1"/>
    </source>
</evidence>
<dbReference type="EMBL" id="DQAY01000118">
    <property type="protein sequence ID" value="HCO25186.1"/>
    <property type="molecule type" value="Genomic_DNA"/>
</dbReference>
<comment type="caution">
    <text evidence="1">The sequence shown here is derived from an EMBL/GenBank/DDBJ whole genome shotgun (WGS) entry which is preliminary data.</text>
</comment>
<organism evidence="1 2">
    <name type="scientific">Gimesia maris</name>
    <dbReference type="NCBI Taxonomy" id="122"/>
    <lineage>
        <taxon>Bacteria</taxon>
        <taxon>Pseudomonadati</taxon>
        <taxon>Planctomycetota</taxon>
        <taxon>Planctomycetia</taxon>
        <taxon>Planctomycetales</taxon>
        <taxon>Planctomycetaceae</taxon>
        <taxon>Gimesia</taxon>
    </lineage>
</organism>
<dbReference type="Pfam" id="PF13899">
    <property type="entry name" value="Thioredoxin_7"/>
    <property type="match status" value="1"/>
</dbReference>
<sequence>MWKFFLVTAALTVQVTTVSLAQTREEKVKQDRAHVESTGYWIYNDLEQGFKTAKESTKPLLVVLRCIPCEECVKLDEQLMEQDQNLKPLMDKFVRVRLISTNGLDLSLFQYDYDQSFAVFMLNPDRTVYGRFGTRSHRTMWTEDVSITGLRKAIE</sequence>